<dbReference type="InterPro" id="IPR039603">
    <property type="entry name" value="Ribosomal_mS41"/>
</dbReference>
<feature type="domain" description="Small ribosomal subunit protein mS41 SAM" evidence="5">
    <location>
        <begin position="49"/>
        <end position="105"/>
    </location>
</feature>
<dbReference type="Pfam" id="PF09597">
    <property type="entry name" value="SAM_Ribosomal_mS41"/>
    <property type="match status" value="1"/>
</dbReference>
<dbReference type="OrthoDB" id="18595at2759"/>
<comment type="subcellular location">
    <subcellularLocation>
        <location evidence="1">Mitochondrion</location>
    </subcellularLocation>
</comment>
<dbReference type="GO" id="GO:0005739">
    <property type="term" value="C:mitochondrion"/>
    <property type="evidence" value="ECO:0007669"/>
    <property type="project" value="UniProtKB-SubCell"/>
</dbReference>
<evidence type="ECO:0000256" key="4">
    <source>
        <dbReference type="ARBA" id="ARBA00035129"/>
    </source>
</evidence>
<keyword evidence="7" id="KW-1185">Reference proteome</keyword>
<evidence type="ECO:0000313" key="6">
    <source>
        <dbReference type="EMBL" id="RHZ77093.1"/>
    </source>
</evidence>
<dbReference type="AlphaFoldDB" id="A0A397IW02"/>
<keyword evidence="3" id="KW-0496">Mitochondrion</keyword>
<protein>
    <recommendedName>
        <fullName evidence="4">Small ribosomal subunit protein mS41</fullName>
    </recommendedName>
</protein>
<comment type="caution">
    <text evidence="6">The sequence shown here is derived from an EMBL/GenBank/DDBJ whole genome shotgun (WGS) entry which is preliminary data.</text>
</comment>
<dbReference type="STRING" id="1348612.A0A397IW02"/>
<evidence type="ECO:0000313" key="7">
    <source>
        <dbReference type="Proteomes" id="UP000266861"/>
    </source>
</evidence>
<dbReference type="PANTHER" id="PTHR28235:SF1">
    <property type="entry name" value="SMALL RIBOSOMAL SUBUNIT PROTEIN MS41"/>
    <property type="match status" value="1"/>
</dbReference>
<comment type="similarity">
    <text evidence="2">Belongs to the mitochondrion-specific ribosomal protein mS41 family.</text>
</comment>
<dbReference type="InterPro" id="IPR019083">
    <property type="entry name" value="SAM_Ribosomal_mS41"/>
</dbReference>
<proteinExistence type="inferred from homology"/>
<gene>
    <name evidence="6" type="ORF">Glove_186g158</name>
</gene>
<evidence type="ECO:0000256" key="3">
    <source>
        <dbReference type="ARBA" id="ARBA00023128"/>
    </source>
</evidence>
<dbReference type="Proteomes" id="UP000266861">
    <property type="component" value="Unassembled WGS sequence"/>
</dbReference>
<dbReference type="SMART" id="SM01238">
    <property type="entry name" value="IGR"/>
    <property type="match status" value="1"/>
</dbReference>
<name>A0A397IW02_9GLOM</name>
<evidence type="ECO:0000256" key="1">
    <source>
        <dbReference type="ARBA" id="ARBA00004173"/>
    </source>
</evidence>
<accession>A0A397IW02</accession>
<evidence type="ECO:0000259" key="5">
    <source>
        <dbReference type="SMART" id="SM01238"/>
    </source>
</evidence>
<evidence type="ECO:0000256" key="2">
    <source>
        <dbReference type="ARBA" id="ARBA00010492"/>
    </source>
</evidence>
<dbReference type="PANTHER" id="PTHR28235">
    <property type="entry name" value="PROTEIN FYV4, MITOCHONDRIAL"/>
    <property type="match status" value="1"/>
</dbReference>
<organism evidence="6 7">
    <name type="scientific">Diversispora epigaea</name>
    <dbReference type="NCBI Taxonomy" id="1348612"/>
    <lineage>
        <taxon>Eukaryota</taxon>
        <taxon>Fungi</taxon>
        <taxon>Fungi incertae sedis</taxon>
        <taxon>Mucoromycota</taxon>
        <taxon>Glomeromycotina</taxon>
        <taxon>Glomeromycetes</taxon>
        <taxon>Diversisporales</taxon>
        <taxon>Diversisporaceae</taxon>
        <taxon>Diversispora</taxon>
    </lineage>
</organism>
<dbReference type="EMBL" id="PQFF01000176">
    <property type="protein sequence ID" value="RHZ77093.1"/>
    <property type="molecule type" value="Genomic_DNA"/>
</dbReference>
<sequence length="126" mass="14854">MSLLLNSSSFLKKCIIKNLGNKILIIRTYQDKVKRQKTVPLPRGSIDTPQRFLEKIGRGCVEVADKFRDWDHLFTVSSYEMKTNLGMSTKQRKWVLLWTEHYRNGIDPYNIPIRTAKNKKKKEIKK</sequence>
<reference evidence="6 7" key="1">
    <citation type="submission" date="2018-08" db="EMBL/GenBank/DDBJ databases">
        <title>Genome and evolution of the arbuscular mycorrhizal fungus Diversispora epigaea (formerly Glomus versiforme) and its bacterial endosymbionts.</title>
        <authorList>
            <person name="Sun X."/>
            <person name="Fei Z."/>
            <person name="Harrison M."/>
        </authorList>
    </citation>
    <scope>NUCLEOTIDE SEQUENCE [LARGE SCALE GENOMIC DNA]</scope>
    <source>
        <strain evidence="6 7">IT104</strain>
    </source>
</reference>